<evidence type="ECO:0000313" key="3">
    <source>
        <dbReference type="Proteomes" id="UP001630127"/>
    </source>
</evidence>
<gene>
    <name evidence="2" type="ORF">ACH5RR_011279</name>
</gene>
<proteinExistence type="predicted"/>
<dbReference type="AlphaFoldDB" id="A0ABD3AA90"/>
<dbReference type="EMBL" id="JBJUIK010000005">
    <property type="protein sequence ID" value="KAL3526623.1"/>
    <property type="molecule type" value="Genomic_DNA"/>
</dbReference>
<sequence>MRCWVKNHPVKSQPPEQAGSVILVKEPVLQANFARALASLNKAQAKKVARFLPYPERHWGPKLRAGRQITSKHVSLLGADAVNGLTSLEDGDEPAVERKKTEDPPTPNS</sequence>
<accession>A0ABD3AA90</accession>
<feature type="region of interest" description="Disordered" evidence="1">
    <location>
        <begin position="85"/>
        <end position="109"/>
    </location>
</feature>
<keyword evidence="3" id="KW-1185">Reference proteome</keyword>
<organism evidence="2 3">
    <name type="scientific">Cinchona calisaya</name>
    <dbReference type="NCBI Taxonomy" id="153742"/>
    <lineage>
        <taxon>Eukaryota</taxon>
        <taxon>Viridiplantae</taxon>
        <taxon>Streptophyta</taxon>
        <taxon>Embryophyta</taxon>
        <taxon>Tracheophyta</taxon>
        <taxon>Spermatophyta</taxon>
        <taxon>Magnoliopsida</taxon>
        <taxon>eudicotyledons</taxon>
        <taxon>Gunneridae</taxon>
        <taxon>Pentapetalae</taxon>
        <taxon>asterids</taxon>
        <taxon>lamiids</taxon>
        <taxon>Gentianales</taxon>
        <taxon>Rubiaceae</taxon>
        <taxon>Cinchonoideae</taxon>
        <taxon>Cinchoneae</taxon>
        <taxon>Cinchona</taxon>
    </lineage>
</organism>
<dbReference type="Proteomes" id="UP001630127">
    <property type="component" value="Unassembled WGS sequence"/>
</dbReference>
<protein>
    <submittedName>
        <fullName evidence="2">Uncharacterized protein</fullName>
    </submittedName>
</protein>
<name>A0ABD3AA90_9GENT</name>
<comment type="caution">
    <text evidence="2">The sequence shown here is derived from an EMBL/GenBank/DDBJ whole genome shotgun (WGS) entry which is preliminary data.</text>
</comment>
<reference evidence="2 3" key="1">
    <citation type="submission" date="2024-11" db="EMBL/GenBank/DDBJ databases">
        <title>A near-complete genome assembly of Cinchona calisaya.</title>
        <authorList>
            <person name="Lian D.C."/>
            <person name="Zhao X.W."/>
            <person name="Wei L."/>
        </authorList>
    </citation>
    <scope>NUCLEOTIDE SEQUENCE [LARGE SCALE GENOMIC DNA]</scope>
    <source>
        <tissue evidence="2">Nenye</tissue>
    </source>
</reference>
<evidence type="ECO:0000256" key="1">
    <source>
        <dbReference type="SAM" id="MobiDB-lite"/>
    </source>
</evidence>
<evidence type="ECO:0000313" key="2">
    <source>
        <dbReference type="EMBL" id="KAL3526623.1"/>
    </source>
</evidence>